<evidence type="ECO:0000313" key="3">
    <source>
        <dbReference type="Proteomes" id="UP000267536"/>
    </source>
</evidence>
<keyword evidence="3" id="KW-1185">Reference proteome</keyword>
<name>A0A3N4GTE0_9ACTN</name>
<dbReference type="AlphaFoldDB" id="A0A3N4GTE0"/>
<dbReference type="EMBL" id="RKMH01000006">
    <property type="protein sequence ID" value="RPA62351.1"/>
    <property type="molecule type" value="Genomic_DNA"/>
</dbReference>
<evidence type="ECO:0000313" key="2">
    <source>
        <dbReference type="EMBL" id="RPA62351.1"/>
    </source>
</evidence>
<evidence type="ECO:0000256" key="1">
    <source>
        <dbReference type="SAM" id="MobiDB-lite"/>
    </source>
</evidence>
<sequence length="135" mass="14371">MAGRNENFGFDPEDFDRFAREAADGLRQVLGRFVSEPAASSRRTKPEPTTAGEVGAGVWAVFDVDDRGDARVEQVFATEIDALRANQHNTDPRRRVRFLPYGIAVSALGGSAIAAGDGGSEDENRGDAAGESAQS</sequence>
<protein>
    <submittedName>
        <fullName evidence="2">Uncharacterized protein</fullName>
    </submittedName>
</protein>
<reference evidence="2 3" key="1">
    <citation type="submission" date="2018-11" db="EMBL/GenBank/DDBJ databases">
        <title>Draft genome sequence of Gordonia sp. RS15-1S isolated from rice stems.</title>
        <authorList>
            <person name="Muangham S."/>
        </authorList>
    </citation>
    <scope>NUCLEOTIDE SEQUENCE [LARGE SCALE GENOMIC DNA]</scope>
    <source>
        <strain evidence="2 3">RS15-1S</strain>
    </source>
</reference>
<gene>
    <name evidence="2" type="ORF">EF294_10195</name>
</gene>
<dbReference type="RefSeq" id="WP_123928987.1">
    <property type="nucleotide sequence ID" value="NZ_JBPSDP010000005.1"/>
</dbReference>
<dbReference type="Proteomes" id="UP000267536">
    <property type="component" value="Unassembled WGS sequence"/>
</dbReference>
<feature type="region of interest" description="Disordered" evidence="1">
    <location>
        <begin position="112"/>
        <end position="135"/>
    </location>
</feature>
<proteinExistence type="predicted"/>
<comment type="caution">
    <text evidence="2">The sequence shown here is derived from an EMBL/GenBank/DDBJ whole genome shotgun (WGS) entry which is preliminary data.</text>
</comment>
<dbReference type="OrthoDB" id="4773538at2"/>
<organism evidence="2 3">
    <name type="scientific">Gordonia oryzae</name>
    <dbReference type="NCBI Taxonomy" id="2487349"/>
    <lineage>
        <taxon>Bacteria</taxon>
        <taxon>Bacillati</taxon>
        <taxon>Actinomycetota</taxon>
        <taxon>Actinomycetes</taxon>
        <taxon>Mycobacteriales</taxon>
        <taxon>Gordoniaceae</taxon>
        <taxon>Gordonia</taxon>
    </lineage>
</organism>
<accession>A0A3N4GTE0</accession>